<dbReference type="Gene3D" id="1.10.10.10">
    <property type="entry name" value="Winged helix-like DNA-binding domain superfamily/Winged helix DNA-binding domain"/>
    <property type="match status" value="1"/>
</dbReference>
<evidence type="ECO:0000313" key="2">
    <source>
        <dbReference type="Proteomes" id="UP001500575"/>
    </source>
</evidence>
<accession>A0ABN2XMQ8</accession>
<dbReference type="Proteomes" id="UP001500575">
    <property type="component" value="Unassembled WGS sequence"/>
</dbReference>
<sequence>MVTATVDDDVISALVTASRALIAISARSLAGVEDTLTLSEFRALVVLESQGPATPISLAAHLDLGHGPTCRIVERIHDEEWVHFTSDGAYAVTSLGADLVASVTRKRRLLIAEVTARMEADERQALVDALIAFARATGEPLAVEA</sequence>
<dbReference type="EMBL" id="BAAAQQ010000002">
    <property type="protein sequence ID" value="GAA2114298.1"/>
    <property type="molecule type" value="Genomic_DNA"/>
</dbReference>
<dbReference type="InterPro" id="IPR036390">
    <property type="entry name" value="WH_DNA-bd_sf"/>
</dbReference>
<dbReference type="InterPro" id="IPR036388">
    <property type="entry name" value="WH-like_DNA-bd_sf"/>
</dbReference>
<name>A0ABN2XMQ8_9ACTN</name>
<keyword evidence="2" id="KW-1185">Reference proteome</keyword>
<organism evidence="1 2">
    <name type="scientific">Nocardioides bigeumensis</name>
    <dbReference type="NCBI Taxonomy" id="433657"/>
    <lineage>
        <taxon>Bacteria</taxon>
        <taxon>Bacillati</taxon>
        <taxon>Actinomycetota</taxon>
        <taxon>Actinomycetes</taxon>
        <taxon>Propionibacteriales</taxon>
        <taxon>Nocardioidaceae</taxon>
        <taxon>Nocardioides</taxon>
    </lineage>
</organism>
<reference evidence="1 2" key="1">
    <citation type="journal article" date="2019" name="Int. J. Syst. Evol. Microbiol.">
        <title>The Global Catalogue of Microorganisms (GCM) 10K type strain sequencing project: providing services to taxonomists for standard genome sequencing and annotation.</title>
        <authorList>
            <consortium name="The Broad Institute Genomics Platform"/>
            <consortium name="The Broad Institute Genome Sequencing Center for Infectious Disease"/>
            <person name="Wu L."/>
            <person name="Ma J."/>
        </authorList>
    </citation>
    <scope>NUCLEOTIDE SEQUENCE [LARGE SCALE GENOMIC DNA]</scope>
    <source>
        <strain evidence="1 2">JCM 16021</strain>
    </source>
</reference>
<dbReference type="SUPFAM" id="SSF46785">
    <property type="entry name" value="Winged helix' DNA-binding domain"/>
    <property type="match status" value="1"/>
</dbReference>
<protein>
    <submittedName>
        <fullName evidence="1">MarR family transcriptional regulator</fullName>
    </submittedName>
</protein>
<comment type="caution">
    <text evidence="1">The sequence shown here is derived from an EMBL/GenBank/DDBJ whole genome shotgun (WGS) entry which is preliminary data.</text>
</comment>
<dbReference type="RefSeq" id="WP_344301752.1">
    <property type="nucleotide sequence ID" value="NZ_BAAAQQ010000002.1"/>
</dbReference>
<proteinExistence type="predicted"/>
<gene>
    <name evidence="1" type="ORF">GCM10009843_02660</name>
</gene>
<evidence type="ECO:0000313" key="1">
    <source>
        <dbReference type="EMBL" id="GAA2114298.1"/>
    </source>
</evidence>